<reference evidence="4" key="1">
    <citation type="submission" date="2015-11" db="EMBL/GenBank/DDBJ databases">
        <title>De novo transcriptome assembly of four potential Pierce s Disease insect vectors from Arizona vineyards.</title>
        <authorList>
            <person name="Tassone E.E."/>
        </authorList>
    </citation>
    <scope>NUCLEOTIDE SEQUENCE</scope>
</reference>
<evidence type="ECO:0000259" key="3">
    <source>
        <dbReference type="PROSITE" id="PS50158"/>
    </source>
</evidence>
<dbReference type="Gene3D" id="4.10.60.10">
    <property type="entry name" value="Zinc finger, CCHC-type"/>
    <property type="match status" value="1"/>
</dbReference>
<keyword evidence="1" id="KW-0862">Zinc</keyword>
<dbReference type="PROSITE" id="PS50158">
    <property type="entry name" value="ZF_CCHC"/>
    <property type="match status" value="1"/>
</dbReference>
<evidence type="ECO:0000256" key="2">
    <source>
        <dbReference type="SAM" id="MobiDB-lite"/>
    </source>
</evidence>
<evidence type="ECO:0000313" key="4">
    <source>
        <dbReference type="EMBL" id="JAS40365.1"/>
    </source>
</evidence>
<feature type="non-terminal residue" evidence="4">
    <location>
        <position position="1"/>
    </location>
</feature>
<name>A0A1B6EQY3_9HEMI</name>
<dbReference type="GO" id="GO:0003676">
    <property type="term" value="F:nucleic acid binding"/>
    <property type="evidence" value="ECO:0007669"/>
    <property type="project" value="InterPro"/>
</dbReference>
<dbReference type="GO" id="GO:0008270">
    <property type="term" value="F:zinc ion binding"/>
    <property type="evidence" value="ECO:0007669"/>
    <property type="project" value="UniProtKB-KW"/>
</dbReference>
<dbReference type="SMART" id="SM00343">
    <property type="entry name" value="ZnF_C2HC"/>
    <property type="match status" value="2"/>
</dbReference>
<dbReference type="InterPro" id="IPR036875">
    <property type="entry name" value="Znf_CCHC_sf"/>
</dbReference>
<feature type="domain" description="CCHC-type" evidence="3">
    <location>
        <begin position="49"/>
        <end position="64"/>
    </location>
</feature>
<proteinExistence type="predicted"/>
<dbReference type="InterPro" id="IPR001878">
    <property type="entry name" value="Znf_CCHC"/>
</dbReference>
<keyword evidence="1" id="KW-0479">Metal-binding</keyword>
<protein>
    <recommendedName>
        <fullName evidence="3">CCHC-type domain-containing protein</fullName>
    </recommendedName>
</protein>
<dbReference type="SUPFAM" id="SSF57756">
    <property type="entry name" value="Retrovirus zinc finger-like domains"/>
    <property type="match status" value="1"/>
</dbReference>
<feature type="non-terminal residue" evidence="4">
    <location>
        <position position="102"/>
    </location>
</feature>
<feature type="region of interest" description="Disordered" evidence="2">
    <location>
        <begin position="1"/>
        <end position="40"/>
    </location>
</feature>
<sequence length="102" mass="11910">TQDYQDEDLHQVSKRCNQSKNDNKSSKSNLNTSTLPSEHQSSFEKLRNKCYRCGDNSHRANQCKFKNTECNFCKRFGHLARVCLRKPNKEVKHSEESVESKD</sequence>
<evidence type="ECO:0000256" key="1">
    <source>
        <dbReference type="PROSITE-ProRule" id="PRU00047"/>
    </source>
</evidence>
<keyword evidence="1" id="KW-0863">Zinc-finger</keyword>
<gene>
    <name evidence="4" type="ORF">g.49231</name>
</gene>
<dbReference type="EMBL" id="GECZ01029404">
    <property type="protein sequence ID" value="JAS40365.1"/>
    <property type="molecule type" value="Transcribed_RNA"/>
</dbReference>
<accession>A0A1B6EQY3</accession>
<dbReference type="AlphaFoldDB" id="A0A1B6EQY3"/>
<organism evidence="4">
    <name type="scientific">Cuerna arida</name>
    <dbReference type="NCBI Taxonomy" id="1464854"/>
    <lineage>
        <taxon>Eukaryota</taxon>
        <taxon>Metazoa</taxon>
        <taxon>Ecdysozoa</taxon>
        <taxon>Arthropoda</taxon>
        <taxon>Hexapoda</taxon>
        <taxon>Insecta</taxon>
        <taxon>Pterygota</taxon>
        <taxon>Neoptera</taxon>
        <taxon>Paraneoptera</taxon>
        <taxon>Hemiptera</taxon>
        <taxon>Auchenorrhyncha</taxon>
        <taxon>Membracoidea</taxon>
        <taxon>Cicadellidae</taxon>
        <taxon>Cicadellinae</taxon>
        <taxon>Proconiini</taxon>
        <taxon>Cuerna</taxon>
    </lineage>
</organism>